<accession>A0A097P904</accession>
<organism evidence="1 2">
    <name type="scientific">Sucra jujuba nucleopolyhedrovirus</name>
    <dbReference type="NCBI Taxonomy" id="1563660"/>
    <lineage>
        <taxon>Viruses</taxon>
        <taxon>Viruses incertae sedis</taxon>
        <taxon>Naldaviricetes</taxon>
        <taxon>Lefavirales</taxon>
        <taxon>Baculoviridae</taxon>
        <taxon>Alphabaculovirus</taxon>
        <taxon>Alphabaculovirus sujujubae</taxon>
    </lineage>
</organism>
<dbReference type="OrthoDB" id="19562at10239"/>
<evidence type="ECO:0000313" key="1">
    <source>
        <dbReference type="EMBL" id="AIU41303.1"/>
    </source>
</evidence>
<dbReference type="EMBL" id="KJ676450">
    <property type="protein sequence ID" value="AIU41303.1"/>
    <property type="molecule type" value="Genomic_DNA"/>
</dbReference>
<sequence length="130" mass="15134">MATMEFFKNFINNIAHTMPHVTKVVYVSGCIKKYLAEMSENDKFGSKFINILRLFMDKKITLDDMCNILKACDMDLTASQINYFCNQVYLNSYLTECIENYIDRQHLNDSEIDYISEFLVVEVNKAIING</sequence>
<dbReference type="GeneID" id="26382519"/>
<protein>
    <submittedName>
        <fullName evidence="1">Ac75</fullName>
    </submittedName>
</protein>
<dbReference type="InterPro" id="IPR010594">
    <property type="entry name" value="AcMNPV_Ac75"/>
</dbReference>
<reference evidence="1 2" key="1">
    <citation type="journal article" date="2014" name="PLoS ONE">
        <title>Genomic Sequencing and Analysis of Sucra jujuba Nucleopolyhedrovirus.</title>
        <authorList>
            <person name="Liu X."/>
            <person name="Yin F."/>
            <person name="Zhu Z."/>
            <person name="Hou D."/>
            <person name="Wang J."/>
            <person name="Zhang L."/>
            <person name="Wang M."/>
            <person name="Wang H."/>
            <person name="Hu Z."/>
            <person name="Deng F."/>
        </authorList>
    </citation>
    <scope>NUCLEOTIDE SEQUENCE [LARGE SCALE GENOMIC DNA]</scope>
    <source>
        <strain evidence="1">473</strain>
    </source>
</reference>
<dbReference type="Pfam" id="PF06648">
    <property type="entry name" value="AcMNPV_Ac75"/>
    <property type="match status" value="1"/>
</dbReference>
<name>A0A097P904_9ABAC</name>
<dbReference type="RefSeq" id="YP_009186755.1">
    <property type="nucleotide sequence ID" value="NC_028636.1"/>
</dbReference>
<proteinExistence type="predicted"/>
<evidence type="ECO:0000313" key="2">
    <source>
        <dbReference type="Proteomes" id="UP000201917"/>
    </source>
</evidence>
<dbReference type="KEGG" id="vg:26382519"/>
<keyword evidence="2" id="KW-1185">Reference proteome</keyword>
<dbReference type="Proteomes" id="UP000201917">
    <property type="component" value="Segment"/>
</dbReference>